<protein>
    <submittedName>
        <fullName evidence="2">Uncharacterized protein</fullName>
    </submittedName>
</protein>
<dbReference type="PhylomeDB" id="E9HH87"/>
<dbReference type="AlphaFoldDB" id="E9HH87"/>
<name>E9HH87_DAPPU</name>
<accession>E9HH87</accession>
<dbReference type="InParanoid" id="E9HH87"/>
<evidence type="ECO:0000256" key="1">
    <source>
        <dbReference type="SAM" id="MobiDB-lite"/>
    </source>
</evidence>
<dbReference type="KEGG" id="dpx:DAPPUDRAFT_329646"/>
<gene>
    <name evidence="2" type="ORF">DAPPUDRAFT_329646</name>
</gene>
<evidence type="ECO:0000313" key="2">
    <source>
        <dbReference type="EMBL" id="EFX68900.1"/>
    </source>
</evidence>
<sequence length="235" mass="26308">MALRWADHPLKHIRSLFTLVVQTSFRIPNSQAILAKVLEVQAPIHQEPGVKKLRLSSEKSASLAGWVVSGLGETRAKSAREAFKPKLKKNADLLINPNLDYVFYIPLKAVKSSSAAKTNIDPIEKIYRNQTFKILDLVKPIMFLASRLKKKKKSRADAKAVKTVLKLRAVVYHHITNAQHSVSNLPTEYWAARRQGCPANGWGRPLRSKVHPGPGRASENSERSRKRGSPSRVLI</sequence>
<feature type="region of interest" description="Disordered" evidence="1">
    <location>
        <begin position="201"/>
        <end position="235"/>
    </location>
</feature>
<reference evidence="2 3" key="1">
    <citation type="journal article" date="2011" name="Science">
        <title>The ecoresponsive genome of Daphnia pulex.</title>
        <authorList>
            <person name="Colbourne J.K."/>
            <person name="Pfrender M.E."/>
            <person name="Gilbert D."/>
            <person name="Thomas W.K."/>
            <person name="Tucker A."/>
            <person name="Oakley T.H."/>
            <person name="Tokishita S."/>
            <person name="Aerts A."/>
            <person name="Arnold G.J."/>
            <person name="Basu M.K."/>
            <person name="Bauer D.J."/>
            <person name="Caceres C.E."/>
            <person name="Carmel L."/>
            <person name="Casola C."/>
            <person name="Choi J.H."/>
            <person name="Detter J.C."/>
            <person name="Dong Q."/>
            <person name="Dusheyko S."/>
            <person name="Eads B.D."/>
            <person name="Frohlich T."/>
            <person name="Geiler-Samerotte K.A."/>
            <person name="Gerlach D."/>
            <person name="Hatcher P."/>
            <person name="Jogdeo S."/>
            <person name="Krijgsveld J."/>
            <person name="Kriventseva E.V."/>
            <person name="Kultz D."/>
            <person name="Laforsch C."/>
            <person name="Lindquist E."/>
            <person name="Lopez J."/>
            <person name="Manak J.R."/>
            <person name="Muller J."/>
            <person name="Pangilinan J."/>
            <person name="Patwardhan R.P."/>
            <person name="Pitluck S."/>
            <person name="Pritham E.J."/>
            <person name="Rechtsteiner A."/>
            <person name="Rho M."/>
            <person name="Rogozin I.B."/>
            <person name="Sakarya O."/>
            <person name="Salamov A."/>
            <person name="Schaack S."/>
            <person name="Shapiro H."/>
            <person name="Shiga Y."/>
            <person name="Skalitzky C."/>
            <person name="Smith Z."/>
            <person name="Souvorov A."/>
            <person name="Sung W."/>
            <person name="Tang Z."/>
            <person name="Tsuchiya D."/>
            <person name="Tu H."/>
            <person name="Vos H."/>
            <person name="Wang M."/>
            <person name="Wolf Y.I."/>
            <person name="Yamagata H."/>
            <person name="Yamada T."/>
            <person name="Ye Y."/>
            <person name="Shaw J.R."/>
            <person name="Andrews J."/>
            <person name="Crease T.J."/>
            <person name="Tang H."/>
            <person name="Lucas S.M."/>
            <person name="Robertson H.M."/>
            <person name="Bork P."/>
            <person name="Koonin E.V."/>
            <person name="Zdobnov E.M."/>
            <person name="Grigoriev I.V."/>
            <person name="Lynch M."/>
            <person name="Boore J.L."/>
        </authorList>
    </citation>
    <scope>NUCLEOTIDE SEQUENCE [LARGE SCALE GENOMIC DNA]</scope>
</reference>
<dbReference type="Proteomes" id="UP000000305">
    <property type="component" value="Unassembled WGS sequence"/>
</dbReference>
<keyword evidence="3" id="KW-1185">Reference proteome</keyword>
<evidence type="ECO:0000313" key="3">
    <source>
        <dbReference type="Proteomes" id="UP000000305"/>
    </source>
</evidence>
<proteinExistence type="predicted"/>
<dbReference type="EMBL" id="GL732646">
    <property type="protein sequence ID" value="EFX68900.1"/>
    <property type="molecule type" value="Genomic_DNA"/>
</dbReference>
<dbReference type="HOGENOM" id="CLU_1181249_0_0_1"/>
<organism evidence="2 3">
    <name type="scientific">Daphnia pulex</name>
    <name type="common">Water flea</name>
    <dbReference type="NCBI Taxonomy" id="6669"/>
    <lineage>
        <taxon>Eukaryota</taxon>
        <taxon>Metazoa</taxon>
        <taxon>Ecdysozoa</taxon>
        <taxon>Arthropoda</taxon>
        <taxon>Crustacea</taxon>
        <taxon>Branchiopoda</taxon>
        <taxon>Diplostraca</taxon>
        <taxon>Cladocera</taxon>
        <taxon>Anomopoda</taxon>
        <taxon>Daphniidae</taxon>
        <taxon>Daphnia</taxon>
    </lineage>
</organism>